<dbReference type="InterPro" id="IPR003661">
    <property type="entry name" value="HisK_dim/P_dom"/>
</dbReference>
<dbReference type="InterPro" id="IPR050736">
    <property type="entry name" value="Sensor_HK_Regulatory"/>
</dbReference>
<dbReference type="PANTHER" id="PTHR43711:SF31">
    <property type="entry name" value="HISTIDINE KINASE"/>
    <property type="match status" value="1"/>
</dbReference>
<dbReference type="PROSITE" id="PS50109">
    <property type="entry name" value="HIS_KIN"/>
    <property type="match status" value="1"/>
</dbReference>
<dbReference type="PANTHER" id="PTHR43711">
    <property type="entry name" value="TWO-COMPONENT HISTIDINE KINASE"/>
    <property type="match status" value="1"/>
</dbReference>
<feature type="domain" description="Histidine kinase" evidence="8">
    <location>
        <begin position="490"/>
        <end position="701"/>
    </location>
</feature>
<dbReference type="CDD" id="cd00082">
    <property type="entry name" value="HisKA"/>
    <property type="match status" value="1"/>
</dbReference>
<dbReference type="SUPFAM" id="SSF47384">
    <property type="entry name" value="Homodimeric domain of signal transducing histidine kinase"/>
    <property type="match status" value="1"/>
</dbReference>
<feature type="domain" description="PAC" evidence="9">
    <location>
        <begin position="420"/>
        <end position="472"/>
    </location>
</feature>
<evidence type="ECO:0000256" key="3">
    <source>
        <dbReference type="ARBA" id="ARBA00022553"/>
    </source>
</evidence>
<dbReference type="SUPFAM" id="SSF55785">
    <property type="entry name" value="PYP-like sensor domain (PAS domain)"/>
    <property type="match status" value="2"/>
</dbReference>
<dbReference type="Pfam" id="PF00512">
    <property type="entry name" value="HisKA"/>
    <property type="match status" value="1"/>
</dbReference>
<keyword evidence="5 10" id="KW-0418">Kinase</keyword>
<evidence type="ECO:0000256" key="7">
    <source>
        <dbReference type="SAM" id="Phobius"/>
    </source>
</evidence>
<dbReference type="Proteomes" id="UP000199373">
    <property type="component" value="Unassembled WGS sequence"/>
</dbReference>
<accession>A0A1I0PJ88</accession>
<dbReference type="Gene3D" id="1.10.287.130">
    <property type="match status" value="1"/>
</dbReference>
<dbReference type="SUPFAM" id="SSF55874">
    <property type="entry name" value="ATPase domain of HSP90 chaperone/DNA topoisomerase II/histidine kinase"/>
    <property type="match status" value="1"/>
</dbReference>
<dbReference type="InterPro" id="IPR036890">
    <property type="entry name" value="HATPase_C_sf"/>
</dbReference>
<comment type="catalytic activity">
    <reaction evidence="1">
        <text>ATP + protein L-histidine = ADP + protein N-phospho-L-histidine.</text>
        <dbReference type="EC" id="2.7.13.3"/>
    </reaction>
</comment>
<dbReference type="EC" id="2.7.13.3" evidence="2"/>
<dbReference type="SMART" id="SM00387">
    <property type="entry name" value="HATPase_c"/>
    <property type="match status" value="1"/>
</dbReference>
<evidence type="ECO:0000256" key="1">
    <source>
        <dbReference type="ARBA" id="ARBA00000085"/>
    </source>
</evidence>
<dbReference type="Gene3D" id="3.30.450.20">
    <property type="entry name" value="PAS domain"/>
    <property type="match status" value="2"/>
</dbReference>
<name>A0A1I0PJ88_9BACT</name>
<sequence length="712" mass="82435">MRIHIYLARISMCSVFLLEGITARAQSEKILDAFDIHHTLAYLIAIFLIMLFVMIFANRIYYYREQEAGAEARRINAQLSMVLASNKTQTWVYDISQHVFKVYTDDNKELSFFPFDFAQNYDPSDVGSIRNTIKSMTAGETLSESFLIKGPIPKDAETEQRIYDVNVSVLRHDKHHRPTALLGIQHDITEEKKNGEKVRKLMLRYHNVFNSSLVDMIFYDADGYLTEINDKACETFCISDRDSLLRRRIKITDIPAYKDLDIEHLDHLLCSSITNIDKVKREDEKVPEVLLRGTIYYEVSVRALRNEDGSLRGIVTAGRNITEMVESHHHERQMSRQLKTTTKDIQTYIDNINYSLKASNVQLMSYNPETHILELFSDLSKAQYRLTELRAIALLKEDSHRRARGYFRRMDQRQRQTFTCTFPTIMRDSRGRDIYLSFHIMPIFDADGHVTHYFGMCRNETEITYTELQLQEETAKAQDAEQLKNTFLLNMSYELRTPLNAVLGFAELYNNEHSIEDEPIFAEEIRKNTNVLLRLIDDILFISRLDAHMIELNYQECDFVPLFEGWCYMGWSALSPEVKVSVDNPYNHLNVIIDQQNLGMVVQKLCANALYTTHEGRVRAKCEYRHGELMITIEDTGTGFTAEAKERLFNRFERETEHGHPGTGLDLPIVKELLQQMGGTIELQTAPGKGSTFYVSVPCEMTSLEKKAEIII</sequence>
<evidence type="ECO:0000256" key="6">
    <source>
        <dbReference type="ARBA" id="ARBA00023012"/>
    </source>
</evidence>
<dbReference type="Pfam" id="PF02518">
    <property type="entry name" value="HATPase_c"/>
    <property type="match status" value="1"/>
</dbReference>
<keyword evidence="7" id="KW-1133">Transmembrane helix</keyword>
<dbReference type="InterPro" id="IPR003594">
    <property type="entry name" value="HATPase_dom"/>
</dbReference>
<dbReference type="GO" id="GO:0000155">
    <property type="term" value="F:phosphorelay sensor kinase activity"/>
    <property type="evidence" value="ECO:0007669"/>
    <property type="project" value="InterPro"/>
</dbReference>
<reference evidence="10 11" key="1">
    <citation type="submission" date="2016-10" db="EMBL/GenBank/DDBJ databases">
        <authorList>
            <person name="de Groot N.N."/>
        </authorList>
    </citation>
    <scope>NUCLEOTIDE SEQUENCE [LARGE SCALE GENOMIC DNA]</scope>
    <source>
        <strain evidence="10 11">TC2-24</strain>
    </source>
</reference>
<keyword evidence="7" id="KW-0472">Membrane</keyword>
<dbReference type="InterPro" id="IPR000014">
    <property type="entry name" value="PAS"/>
</dbReference>
<keyword evidence="4" id="KW-0808">Transferase</keyword>
<protein>
    <recommendedName>
        <fullName evidence="2">histidine kinase</fullName>
        <ecNumber evidence="2">2.7.13.3</ecNumber>
    </recommendedName>
</protein>
<dbReference type="AlphaFoldDB" id="A0A1I0PJ88"/>
<feature type="transmembrane region" description="Helical" evidence="7">
    <location>
        <begin position="39"/>
        <end position="57"/>
    </location>
</feature>
<keyword evidence="11" id="KW-1185">Reference proteome</keyword>
<keyword evidence="7" id="KW-0812">Transmembrane</keyword>
<gene>
    <name evidence="10" type="ORF">SAMN04487850_1804</name>
</gene>
<evidence type="ECO:0000256" key="2">
    <source>
        <dbReference type="ARBA" id="ARBA00012438"/>
    </source>
</evidence>
<dbReference type="PROSITE" id="PS50113">
    <property type="entry name" value="PAC"/>
    <property type="match status" value="1"/>
</dbReference>
<keyword evidence="3" id="KW-0597">Phosphoprotein</keyword>
<dbReference type="InterPro" id="IPR036097">
    <property type="entry name" value="HisK_dim/P_sf"/>
</dbReference>
<evidence type="ECO:0000313" key="11">
    <source>
        <dbReference type="Proteomes" id="UP000199373"/>
    </source>
</evidence>
<evidence type="ECO:0000259" key="8">
    <source>
        <dbReference type="PROSITE" id="PS50109"/>
    </source>
</evidence>
<dbReference type="InterPro" id="IPR004358">
    <property type="entry name" value="Sig_transdc_His_kin-like_C"/>
</dbReference>
<evidence type="ECO:0000259" key="9">
    <source>
        <dbReference type="PROSITE" id="PS50113"/>
    </source>
</evidence>
<dbReference type="Pfam" id="PF13426">
    <property type="entry name" value="PAS_9"/>
    <property type="match status" value="2"/>
</dbReference>
<proteinExistence type="predicted"/>
<evidence type="ECO:0000313" key="10">
    <source>
        <dbReference type="EMBL" id="SEW14428.1"/>
    </source>
</evidence>
<dbReference type="PRINTS" id="PR00344">
    <property type="entry name" value="BCTRLSENSOR"/>
</dbReference>
<evidence type="ECO:0000256" key="4">
    <source>
        <dbReference type="ARBA" id="ARBA00022679"/>
    </source>
</evidence>
<dbReference type="InterPro" id="IPR035965">
    <property type="entry name" value="PAS-like_dom_sf"/>
</dbReference>
<evidence type="ECO:0000256" key="5">
    <source>
        <dbReference type="ARBA" id="ARBA00022777"/>
    </source>
</evidence>
<dbReference type="InterPro" id="IPR000700">
    <property type="entry name" value="PAS-assoc_C"/>
</dbReference>
<dbReference type="Gene3D" id="3.30.565.10">
    <property type="entry name" value="Histidine kinase-like ATPase, C-terminal domain"/>
    <property type="match status" value="1"/>
</dbReference>
<dbReference type="SMART" id="SM00388">
    <property type="entry name" value="HisKA"/>
    <property type="match status" value="1"/>
</dbReference>
<dbReference type="RefSeq" id="WP_091916008.1">
    <property type="nucleotide sequence ID" value="NZ_FOIQ01000004.1"/>
</dbReference>
<dbReference type="EMBL" id="FOIQ01000004">
    <property type="protein sequence ID" value="SEW14428.1"/>
    <property type="molecule type" value="Genomic_DNA"/>
</dbReference>
<dbReference type="InterPro" id="IPR005467">
    <property type="entry name" value="His_kinase_dom"/>
</dbReference>
<organism evidence="10 11">
    <name type="scientific">Prevotella aff. ruminicola Tc2-24</name>
    <dbReference type="NCBI Taxonomy" id="81582"/>
    <lineage>
        <taxon>Bacteria</taxon>
        <taxon>Pseudomonadati</taxon>
        <taxon>Bacteroidota</taxon>
        <taxon>Bacteroidia</taxon>
        <taxon>Bacteroidales</taxon>
        <taxon>Prevotellaceae</taxon>
        <taxon>Prevotella</taxon>
    </lineage>
</organism>
<keyword evidence="6" id="KW-0902">Two-component regulatory system</keyword>